<sequence>MAAAGARHLHVQPVGLPFSDSIAAWLPGALAHWRQTRAPSNVTVTLGEDQCAEEATLATVRRQAVDSAHTAKSVKTVPPSLGKPG</sequence>
<name>A0A5B8REN8_9ZZZZ</name>
<organism evidence="2">
    <name type="scientific">uncultured organism</name>
    <dbReference type="NCBI Taxonomy" id="155900"/>
    <lineage>
        <taxon>unclassified sequences</taxon>
        <taxon>environmental samples</taxon>
    </lineage>
</organism>
<feature type="region of interest" description="Disordered" evidence="1">
    <location>
        <begin position="65"/>
        <end position="85"/>
    </location>
</feature>
<gene>
    <name evidence="2" type="ORF">KBTEX_02843</name>
</gene>
<reference evidence="2" key="1">
    <citation type="submission" date="2019-06" db="EMBL/GenBank/DDBJ databases">
        <authorList>
            <person name="Murdoch R.W."/>
            <person name="Fathepure B."/>
        </authorList>
    </citation>
    <scope>NUCLEOTIDE SEQUENCE</scope>
</reference>
<proteinExistence type="predicted"/>
<evidence type="ECO:0000256" key="1">
    <source>
        <dbReference type="SAM" id="MobiDB-lite"/>
    </source>
</evidence>
<accession>A0A5B8REN8</accession>
<dbReference type="EMBL" id="MN079148">
    <property type="protein sequence ID" value="QEA06503.1"/>
    <property type="molecule type" value="Genomic_DNA"/>
</dbReference>
<dbReference type="AlphaFoldDB" id="A0A5B8REN8"/>
<evidence type="ECO:0000313" key="2">
    <source>
        <dbReference type="EMBL" id="QEA06503.1"/>
    </source>
</evidence>
<protein>
    <submittedName>
        <fullName evidence="2">Uncharacterized protein</fullName>
    </submittedName>
</protein>